<evidence type="ECO:0000313" key="2">
    <source>
        <dbReference type="EMBL" id="MFH0247888.1"/>
    </source>
</evidence>
<dbReference type="Proteomes" id="UP001607069">
    <property type="component" value="Unassembled WGS sequence"/>
</dbReference>
<name>A0ABW7HPT7_9ACTN</name>
<feature type="transmembrane region" description="Helical" evidence="1">
    <location>
        <begin position="200"/>
        <end position="221"/>
    </location>
</feature>
<proteinExistence type="predicted"/>
<feature type="transmembrane region" description="Helical" evidence="1">
    <location>
        <begin position="137"/>
        <end position="159"/>
    </location>
</feature>
<dbReference type="RefSeq" id="WP_279950890.1">
    <property type="nucleotide sequence ID" value="NZ_BAABEN010000007.1"/>
</dbReference>
<accession>A0ABW7HPT7</accession>
<keyword evidence="3" id="KW-1185">Reference proteome</keyword>
<feature type="transmembrane region" description="Helical" evidence="1">
    <location>
        <begin position="171"/>
        <end position="194"/>
    </location>
</feature>
<sequence length="230" mass="23543">MSGPGRRTGPTGTYAGTYAEEHADEYAEALASTLRGPARAKARLVAEVRDGLAETVAAYAAEGLPRELAVRRAVREFGTVAEVAPSCQRELTVAQVRHTARAVALAAPLLTVCWYLFLATGHGGQLPLPTRLLAFPLAGFAAAAALLAATALAATGPLARRLPTPRRLPRATAWAGTTAGVCLGMSALTLAASSPLSGNWPVVALAGALAAVLHTVVASSARACRDCARA</sequence>
<protein>
    <submittedName>
        <fullName evidence="2">Permease prefix domain 1-containing protein</fullName>
    </submittedName>
</protein>
<evidence type="ECO:0000313" key="3">
    <source>
        <dbReference type="Proteomes" id="UP001607069"/>
    </source>
</evidence>
<keyword evidence="1" id="KW-1133">Transmembrane helix</keyword>
<dbReference type="EMBL" id="JBIHMK010000015">
    <property type="protein sequence ID" value="MFH0247888.1"/>
    <property type="molecule type" value="Genomic_DNA"/>
</dbReference>
<feature type="transmembrane region" description="Helical" evidence="1">
    <location>
        <begin position="99"/>
        <end position="117"/>
    </location>
</feature>
<dbReference type="InterPro" id="IPR047928">
    <property type="entry name" value="Perm_prefix_1"/>
</dbReference>
<keyword evidence="1" id="KW-0472">Membrane</keyword>
<keyword evidence="1" id="KW-0812">Transmembrane</keyword>
<comment type="caution">
    <text evidence="2">The sequence shown here is derived from an EMBL/GenBank/DDBJ whole genome shotgun (WGS) entry which is preliminary data.</text>
</comment>
<reference evidence="2 3" key="1">
    <citation type="submission" date="2024-10" db="EMBL/GenBank/DDBJ databases">
        <authorList>
            <person name="Cho J.-C."/>
        </authorList>
    </citation>
    <scope>NUCLEOTIDE SEQUENCE [LARGE SCALE GENOMIC DNA]</scope>
    <source>
        <strain evidence="2 3">KCTC29696</strain>
    </source>
</reference>
<organism evidence="2 3">
    <name type="scientific">Streptomyces chitinivorans</name>
    <dbReference type="NCBI Taxonomy" id="1257027"/>
    <lineage>
        <taxon>Bacteria</taxon>
        <taxon>Bacillati</taxon>
        <taxon>Actinomycetota</taxon>
        <taxon>Actinomycetes</taxon>
        <taxon>Kitasatosporales</taxon>
        <taxon>Streptomycetaceae</taxon>
        <taxon>Streptomyces</taxon>
    </lineage>
</organism>
<dbReference type="NCBIfam" id="NF038403">
    <property type="entry name" value="perm_prefix_1"/>
    <property type="match status" value="1"/>
</dbReference>
<evidence type="ECO:0000256" key="1">
    <source>
        <dbReference type="SAM" id="Phobius"/>
    </source>
</evidence>
<gene>
    <name evidence="2" type="ORF">ACG5V6_06635</name>
</gene>